<feature type="transmembrane region" description="Helical" evidence="9">
    <location>
        <begin position="203"/>
        <end position="226"/>
    </location>
</feature>
<feature type="transmembrane region" description="Helical" evidence="9">
    <location>
        <begin position="28"/>
        <end position="45"/>
    </location>
</feature>
<dbReference type="GO" id="GO:0005921">
    <property type="term" value="C:gap junction"/>
    <property type="evidence" value="ECO:0007669"/>
    <property type="project" value="UniProtKB-UniRule"/>
</dbReference>
<evidence type="ECO:0000256" key="2">
    <source>
        <dbReference type="ARBA" id="ARBA00022448"/>
    </source>
</evidence>
<dbReference type="EMBL" id="CAJNOJ010000007">
    <property type="protein sequence ID" value="CAF0761814.1"/>
    <property type="molecule type" value="Genomic_DNA"/>
</dbReference>
<dbReference type="OrthoDB" id="5867527at2759"/>
<dbReference type="GO" id="GO:0034220">
    <property type="term" value="P:monoatomic ion transmembrane transport"/>
    <property type="evidence" value="ECO:0007669"/>
    <property type="project" value="UniProtKB-KW"/>
</dbReference>
<comment type="function">
    <text evidence="9">Structural component of the gap junctions.</text>
</comment>
<dbReference type="Proteomes" id="UP000663828">
    <property type="component" value="Unassembled WGS sequence"/>
</dbReference>
<evidence type="ECO:0000313" key="10">
    <source>
        <dbReference type="EMBL" id="CAF0761814.1"/>
    </source>
</evidence>
<evidence type="ECO:0000256" key="7">
    <source>
        <dbReference type="ARBA" id="ARBA00023136"/>
    </source>
</evidence>
<organism evidence="11 12">
    <name type="scientific">Adineta ricciae</name>
    <name type="common">Rotifer</name>
    <dbReference type="NCBI Taxonomy" id="249248"/>
    <lineage>
        <taxon>Eukaryota</taxon>
        <taxon>Metazoa</taxon>
        <taxon>Spiralia</taxon>
        <taxon>Gnathifera</taxon>
        <taxon>Rotifera</taxon>
        <taxon>Eurotatoria</taxon>
        <taxon>Bdelloidea</taxon>
        <taxon>Adinetida</taxon>
        <taxon>Adinetidae</taxon>
        <taxon>Adineta</taxon>
    </lineage>
</organism>
<reference evidence="11" key="1">
    <citation type="submission" date="2021-02" db="EMBL/GenBank/DDBJ databases">
        <authorList>
            <person name="Nowell W R."/>
        </authorList>
    </citation>
    <scope>NUCLEOTIDE SEQUENCE</scope>
</reference>
<evidence type="ECO:0000313" key="11">
    <source>
        <dbReference type="EMBL" id="CAF1006555.1"/>
    </source>
</evidence>
<keyword evidence="5 9" id="KW-1133">Transmembrane helix</keyword>
<protein>
    <recommendedName>
        <fullName evidence="9">Innexin</fullName>
    </recommendedName>
</protein>
<feature type="transmembrane region" description="Helical" evidence="9">
    <location>
        <begin position="301"/>
        <end position="325"/>
    </location>
</feature>
<gene>
    <name evidence="9" type="primary">inx</name>
    <name evidence="10" type="ORF">EDS130_LOCUS2847</name>
    <name evidence="11" type="ORF">XAT740_LOCUS13494</name>
</gene>
<dbReference type="EMBL" id="CAJNOR010000784">
    <property type="protein sequence ID" value="CAF1006555.1"/>
    <property type="molecule type" value="Genomic_DNA"/>
</dbReference>
<keyword evidence="2 9" id="KW-0813">Transport</keyword>
<keyword evidence="3" id="KW-1003">Cell membrane</keyword>
<evidence type="ECO:0000256" key="8">
    <source>
        <dbReference type="ARBA" id="ARBA00023303"/>
    </source>
</evidence>
<dbReference type="Proteomes" id="UP000663852">
    <property type="component" value="Unassembled WGS sequence"/>
</dbReference>
<dbReference type="GO" id="GO:0005886">
    <property type="term" value="C:plasma membrane"/>
    <property type="evidence" value="ECO:0007669"/>
    <property type="project" value="UniProtKB-SubCell"/>
</dbReference>
<dbReference type="PANTHER" id="PTHR11893:SF36">
    <property type="entry name" value="INNEXIN-5"/>
    <property type="match status" value="1"/>
</dbReference>
<feature type="transmembrane region" description="Helical" evidence="9">
    <location>
        <begin position="101"/>
        <end position="118"/>
    </location>
</feature>
<comment type="caution">
    <text evidence="11">The sequence shown here is derived from an EMBL/GenBank/DDBJ whole genome shotgun (WGS) entry which is preliminary data.</text>
</comment>
<comment type="subcellular location">
    <subcellularLocation>
        <location evidence="1 9">Cell membrane</location>
        <topology evidence="1 9">Multi-pass membrane protein</topology>
    </subcellularLocation>
</comment>
<keyword evidence="6 9" id="KW-0406">Ion transport</keyword>
<keyword evidence="8 9" id="KW-0407">Ion channel</keyword>
<evidence type="ECO:0000313" key="12">
    <source>
        <dbReference type="Proteomes" id="UP000663828"/>
    </source>
</evidence>
<proteinExistence type="inferred from homology"/>
<dbReference type="GO" id="GO:0005243">
    <property type="term" value="F:gap junction channel activity"/>
    <property type="evidence" value="ECO:0007669"/>
    <property type="project" value="TreeGrafter"/>
</dbReference>
<evidence type="ECO:0000256" key="5">
    <source>
        <dbReference type="ARBA" id="ARBA00022989"/>
    </source>
</evidence>
<name>A0A814H8Z1_ADIRI</name>
<evidence type="ECO:0000256" key="6">
    <source>
        <dbReference type="ARBA" id="ARBA00023065"/>
    </source>
</evidence>
<accession>A0A814H8Z1</accession>
<comment type="similarity">
    <text evidence="9">Belongs to the pannexin family.</text>
</comment>
<evidence type="ECO:0000256" key="4">
    <source>
        <dbReference type="ARBA" id="ARBA00022692"/>
    </source>
</evidence>
<dbReference type="Pfam" id="PF00876">
    <property type="entry name" value="Innexin"/>
    <property type="match status" value="1"/>
</dbReference>
<keyword evidence="4 9" id="KW-0812">Transmembrane</keyword>
<dbReference type="PROSITE" id="PS51013">
    <property type="entry name" value="PANNEXIN"/>
    <property type="match status" value="1"/>
</dbReference>
<evidence type="ECO:0000256" key="1">
    <source>
        <dbReference type="ARBA" id="ARBA00004651"/>
    </source>
</evidence>
<keyword evidence="7 9" id="KW-0472">Membrane</keyword>
<dbReference type="PRINTS" id="PR01262">
    <property type="entry name" value="INNEXIN"/>
</dbReference>
<dbReference type="PANTHER" id="PTHR11893">
    <property type="entry name" value="INNEXIN"/>
    <property type="match status" value="1"/>
</dbReference>
<evidence type="ECO:0000256" key="9">
    <source>
        <dbReference type="RuleBase" id="RU010713"/>
    </source>
</evidence>
<dbReference type="AlphaFoldDB" id="A0A814H8Z1"/>
<keyword evidence="12" id="KW-1185">Reference proteome</keyword>
<dbReference type="InterPro" id="IPR000990">
    <property type="entry name" value="Innexin"/>
</dbReference>
<sequence>MDILNAFHRLPQISYFGVRRDDDFADRLNYKYTVGLLIFFSIIIASKQFSNDHIQCWVPAIFTRNYEIYVSNYCWIHNTYHVNISEASVQRSNEKHYVLRYYQFVPFILLIQALLYLLPRLCWRSFSRHSGLDVRNLMDAAHNLKTVKRFHKHKTIMTYLVSLIHQYVGDPRKKIKQENSRINAYIQGILHCIIGTTNTFNSYLFLLYLFIKILFIISTFVQLYAIRLLLEQKWTVNETMKSFRQIFSGGILKTNPLSKYFPKISMCDFRIIEPNSDDGHKYTVQCVLTINVYNEQIFTVLYIWMNIVLVITVYDFLSWCIFLLFPRLRYSFFTQRIHTQQSIATIRTSMRAFVYDYLQQDGFFILRLIHSNVGDDVTSTILTNLWKNFQRPEKNTTTSTTITTTESSIGATVSLTATGNRGLYSRNEEQNSSLFDYNKTSTNL</sequence>
<evidence type="ECO:0000256" key="3">
    <source>
        <dbReference type="ARBA" id="ARBA00022475"/>
    </source>
</evidence>